<proteinExistence type="predicted"/>
<reference evidence="2 3" key="1">
    <citation type="submission" date="2023-11" db="EMBL/GenBank/DDBJ databases">
        <title>An acidophilic fungus is an integral part of prey digestion in a carnivorous sundew plant.</title>
        <authorList>
            <person name="Tsai I.J."/>
        </authorList>
    </citation>
    <scope>NUCLEOTIDE SEQUENCE [LARGE SCALE GENOMIC DNA]</scope>
    <source>
        <strain evidence="2">169a</strain>
    </source>
</reference>
<evidence type="ECO:0000313" key="2">
    <source>
        <dbReference type="EMBL" id="WPH01741.1"/>
    </source>
</evidence>
<dbReference type="Proteomes" id="UP001303373">
    <property type="component" value="Chromosome 6"/>
</dbReference>
<feature type="signal peptide" evidence="1">
    <location>
        <begin position="1"/>
        <end position="19"/>
    </location>
</feature>
<keyword evidence="3" id="KW-1185">Reference proteome</keyword>
<sequence length="283" mass="29305">MTIASRLVWLALAASSVSASGAENITDTLGVGLGPTQLISEVAAASNVTSNTAPFQFGNMTFTLRINVTELSASGLGTNVTDPVIALSNYILSWPGNLTLKEAAMQAEGASNSTSFGAKVMSQPLSLAATNAYDDTNPGSCVAPLGQKCLDALAQVETIPNGIPGEWQIPDACDELNAAATYLGPGDNITSKYQPVPFAWHSTDVYSNPSMQTVDPVNNGALVEVERLHVLLFSGVKIWPVCLRVKDDSENKGSPGVSGATSIKSSASWMSVMAGLLGVAALV</sequence>
<accession>A0AAQ3RA99</accession>
<feature type="chain" id="PRO_5042929094" evidence="1">
    <location>
        <begin position="20"/>
        <end position="283"/>
    </location>
</feature>
<evidence type="ECO:0000313" key="3">
    <source>
        <dbReference type="Proteomes" id="UP001303373"/>
    </source>
</evidence>
<evidence type="ECO:0000256" key="1">
    <source>
        <dbReference type="SAM" id="SignalP"/>
    </source>
</evidence>
<protein>
    <submittedName>
        <fullName evidence="2">Uncharacterized protein</fullName>
    </submittedName>
</protein>
<name>A0AAQ3RA99_9PEZI</name>
<dbReference type="AlphaFoldDB" id="A0AAQ3RA99"/>
<dbReference type="EMBL" id="CP138585">
    <property type="protein sequence ID" value="WPH01741.1"/>
    <property type="molecule type" value="Genomic_DNA"/>
</dbReference>
<gene>
    <name evidence="2" type="ORF">R9X50_00459300</name>
</gene>
<keyword evidence="1" id="KW-0732">Signal</keyword>
<organism evidence="2 3">
    <name type="scientific">Acrodontium crateriforme</name>
    <dbReference type="NCBI Taxonomy" id="150365"/>
    <lineage>
        <taxon>Eukaryota</taxon>
        <taxon>Fungi</taxon>
        <taxon>Dikarya</taxon>
        <taxon>Ascomycota</taxon>
        <taxon>Pezizomycotina</taxon>
        <taxon>Dothideomycetes</taxon>
        <taxon>Dothideomycetidae</taxon>
        <taxon>Mycosphaerellales</taxon>
        <taxon>Teratosphaeriaceae</taxon>
        <taxon>Acrodontium</taxon>
    </lineage>
</organism>